<gene>
    <name evidence="9" type="ORF">QWZ03_06990</name>
</gene>
<feature type="transmembrane region" description="Helical" evidence="7">
    <location>
        <begin position="16"/>
        <end position="33"/>
    </location>
</feature>
<keyword evidence="3" id="KW-1003">Cell membrane</keyword>
<comment type="similarity">
    <text evidence="2">Belongs to the UPF0126 family.</text>
</comment>
<feature type="domain" description="Glycine transporter" evidence="8">
    <location>
        <begin position="104"/>
        <end position="175"/>
    </location>
</feature>
<evidence type="ECO:0000256" key="2">
    <source>
        <dbReference type="ARBA" id="ARBA00008193"/>
    </source>
</evidence>
<evidence type="ECO:0000256" key="6">
    <source>
        <dbReference type="ARBA" id="ARBA00023136"/>
    </source>
</evidence>
<dbReference type="Pfam" id="PF03458">
    <property type="entry name" value="Gly_transporter"/>
    <property type="match status" value="2"/>
</dbReference>
<evidence type="ECO:0000256" key="4">
    <source>
        <dbReference type="ARBA" id="ARBA00022692"/>
    </source>
</evidence>
<dbReference type="PANTHER" id="PTHR30506:SF3">
    <property type="entry name" value="UPF0126 INNER MEMBRANE PROTEIN YADS-RELATED"/>
    <property type="match status" value="1"/>
</dbReference>
<reference evidence="9" key="2">
    <citation type="submission" date="2023-06" db="EMBL/GenBank/DDBJ databases">
        <authorList>
            <person name="Lucena T."/>
            <person name="Sun Q."/>
        </authorList>
    </citation>
    <scope>NUCLEOTIDE SEQUENCE</scope>
    <source>
        <strain evidence="9">CECT 7703</strain>
    </source>
</reference>
<evidence type="ECO:0000256" key="3">
    <source>
        <dbReference type="ARBA" id="ARBA00022475"/>
    </source>
</evidence>
<dbReference type="InterPro" id="IPR005115">
    <property type="entry name" value="Gly_transporter"/>
</dbReference>
<accession>A0ABT8B4T5</accession>
<evidence type="ECO:0000313" key="10">
    <source>
        <dbReference type="Proteomes" id="UP001180081"/>
    </source>
</evidence>
<proteinExistence type="inferred from homology"/>
<name>A0ABT8B4T5_9NEIS</name>
<evidence type="ECO:0000313" key="9">
    <source>
        <dbReference type="EMBL" id="MDN3576509.1"/>
    </source>
</evidence>
<comment type="caution">
    <text evidence="9">The sequence shown here is derived from an EMBL/GenBank/DDBJ whole genome shotgun (WGS) entry which is preliminary data.</text>
</comment>
<feature type="transmembrane region" description="Helical" evidence="7">
    <location>
        <begin position="99"/>
        <end position="118"/>
    </location>
</feature>
<reference evidence="9" key="1">
    <citation type="journal article" date="2014" name="Int. J. Syst. Evol. Microbiol.">
        <title>Complete genome of a new Firmicutes species belonging to the dominant human colonic microbiota ('Ruminococcus bicirculans') reveals two chromosomes and a selective capacity to utilize plant glucans.</title>
        <authorList>
            <consortium name="NISC Comparative Sequencing Program"/>
            <person name="Wegmann U."/>
            <person name="Louis P."/>
            <person name="Goesmann A."/>
            <person name="Henrissat B."/>
            <person name="Duncan S.H."/>
            <person name="Flint H.J."/>
        </authorList>
    </citation>
    <scope>NUCLEOTIDE SEQUENCE</scope>
    <source>
        <strain evidence="9">CECT 7703</strain>
    </source>
</reference>
<sequence length="211" mass="22886">MVDWQGLSGLLFDMDWLFLVGTAAFSVSGYLIGVKKRFDLLGVLIVALLTAIGGGVIRDILLNRIPVIFFDASSVWVITATLLVSWAMSLHKVYGVGMYRVFIVADSIGLIAFSLAGAELGIHYGLNFFGVLFVGFVTAIGGGIVRDMMVNDVPFILHKDVYGTVSMLVAGLLYAANSLGWKGAAVIWSLFALGLAIRLIAHWRDFRLPQV</sequence>
<dbReference type="RefSeq" id="WP_290332071.1">
    <property type="nucleotide sequence ID" value="NZ_JAUFPU010000005.1"/>
</dbReference>
<protein>
    <submittedName>
        <fullName evidence="9">TRIC cation channel family protein</fullName>
    </submittedName>
</protein>
<feature type="domain" description="Glycine transporter" evidence="8">
    <location>
        <begin position="16"/>
        <end position="87"/>
    </location>
</feature>
<dbReference type="EMBL" id="JAUFPU010000005">
    <property type="protein sequence ID" value="MDN3576509.1"/>
    <property type="molecule type" value="Genomic_DNA"/>
</dbReference>
<evidence type="ECO:0000256" key="7">
    <source>
        <dbReference type="SAM" id="Phobius"/>
    </source>
</evidence>
<dbReference type="PANTHER" id="PTHR30506">
    <property type="entry name" value="INNER MEMBRANE PROTEIN"/>
    <property type="match status" value="1"/>
</dbReference>
<dbReference type="Proteomes" id="UP001180081">
    <property type="component" value="Unassembled WGS sequence"/>
</dbReference>
<feature type="transmembrane region" description="Helical" evidence="7">
    <location>
        <begin position="181"/>
        <end position="201"/>
    </location>
</feature>
<keyword evidence="6 7" id="KW-0472">Membrane</keyword>
<evidence type="ECO:0000259" key="8">
    <source>
        <dbReference type="Pfam" id="PF03458"/>
    </source>
</evidence>
<feature type="transmembrane region" description="Helical" evidence="7">
    <location>
        <begin position="40"/>
        <end position="61"/>
    </location>
</feature>
<organism evidence="9 10">
    <name type="scientific">Chitinimonas viridis</name>
    <dbReference type="NCBI Taxonomy" id="664880"/>
    <lineage>
        <taxon>Bacteria</taxon>
        <taxon>Pseudomonadati</taxon>
        <taxon>Pseudomonadota</taxon>
        <taxon>Betaproteobacteria</taxon>
        <taxon>Neisseriales</taxon>
        <taxon>Chitinibacteraceae</taxon>
        <taxon>Chitinimonas</taxon>
    </lineage>
</organism>
<keyword evidence="5 7" id="KW-1133">Transmembrane helix</keyword>
<evidence type="ECO:0000256" key="5">
    <source>
        <dbReference type="ARBA" id="ARBA00022989"/>
    </source>
</evidence>
<keyword evidence="10" id="KW-1185">Reference proteome</keyword>
<comment type="subcellular location">
    <subcellularLocation>
        <location evidence="1">Cell membrane</location>
        <topology evidence="1">Multi-pass membrane protein</topology>
    </subcellularLocation>
</comment>
<evidence type="ECO:0000256" key="1">
    <source>
        <dbReference type="ARBA" id="ARBA00004651"/>
    </source>
</evidence>
<keyword evidence="4 7" id="KW-0812">Transmembrane</keyword>
<feature type="transmembrane region" description="Helical" evidence="7">
    <location>
        <begin position="67"/>
        <end position="87"/>
    </location>
</feature>
<feature type="transmembrane region" description="Helical" evidence="7">
    <location>
        <begin position="124"/>
        <end position="145"/>
    </location>
</feature>
<feature type="transmembrane region" description="Helical" evidence="7">
    <location>
        <begin position="157"/>
        <end position="175"/>
    </location>
</feature>